<proteinExistence type="predicted"/>
<feature type="region of interest" description="Disordered" evidence="1">
    <location>
        <begin position="83"/>
        <end position="109"/>
    </location>
</feature>
<dbReference type="HOGENOM" id="CLU_131760_0_0_1"/>
<dbReference type="EnsemblPlants" id="ORGLA06G0292600.1">
    <property type="protein sequence ID" value="ORGLA06G0292600.1"/>
    <property type="gene ID" value="ORGLA06G0292600"/>
</dbReference>
<keyword evidence="3" id="KW-1185">Reference proteome</keyword>
<dbReference type="Proteomes" id="UP000007306">
    <property type="component" value="Chromosome 6"/>
</dbReference>
<accession>I1Q1M8</accession>
<evidence type="ECO:0000313" key="2">
    <source>
        <dbReference type="EnsemblPlants" id="ORGLA06G0104100.1"/>
    </source>
</evidence>
<dbReference type="Gramene" id="ORGLA06G0292600.1">
    <property type="protein sequence ID" value="ORGLA06G0292600.1"/>
    <property type="gene ID" value="ORGLA06G0292600"/>
</dbReference>
<feature type="compositionally biased region" description="Polar residues" evidence="1">
    <location>
        <begin position="83"/>
        <end position="94"/>
    </location>
</feature>
<evidence type="ECO:0000256" key="1">
    <source>
        <dbReference type="SAM" id="MobiDB-lite"/>
    </source>
</evidence>
<dbReference type="EnsemblPlants" id="ORGLA06G0104100.1">
    <property type="protein sequence ID" value="ORGLA06G0104100.1"/>
    <property type="gene ID" value="ORGLA06G0104100"/>
</dbReference>
<evidence type="ECO:0000313" key="3">
    <source>
        <dbReference type="Proteomes" id="UP000007306"/>
    </source>
</evidence>
<dbReference type="AlphaFoldDB" id="I1Q1M8"/>
<feature type="region of interest" description="Disordered" evidence="1">
    <location>
        <begin position="40"/>
        <end position="62"/>
    </location>
</feature>
<reference evidence="2 3" key="2">
    <citation type="submission" date="2018-04" db="EMBL/GenBank/DDBJ databases">
        <title>OglaRS2 (Oryza glaberrima Reference Sequence Version 2).</title>
        <authorList>
            <person name="Zhang J."/>
            <person name="Kudrna D."/>
            <person name="Lee S."/>
            <person name="Talag J."/>
            <person name="Rajasekar S."/>
            <person name="Wing R.A."/>
        </authorList>
    </citation>
    <scope>NUCLEOTIDE SEQUENCE [LARGE SCALE GENOMIC DNA]</scope>
    <source>
        <strain evidence="2 3">cv. IRGC 96717</strain>
    </source>
</reference>
<name>I1Q1M8_ORYGL</name>
<protein>
    <submittedName>
        <fullName evidence="2">Uncharacterized protein</fullName>
    </submittedName>
</protein>
<organism evidence="2 3">
    <name type="scientific">Oryza glaberrima</name>
    <name type="common">African rice</name>
    <dbReference type="NCBI Taxonomy" id="4538"/>
    <lineage>
        <taxon>Eukaryota</taxon>
        <taxon>Viridiplantae</taxon>
        <taxon>Streptophyta</taxon>
        <taxon>Embryophyta</taxon>
        <taxon>Tracheophyta</taxon>
        <taxon>Spermatophyta</taxon>
        <taxon>Magnoliopsida</taxon>
        <taxon>Liliopsida</taxon>
        <taxon>Poales</taxon>
        <taxon>Poaceae</taxon>
        <taxon>BOP clade</taxon>
        <taxon>Oryzoideae</taxon>
        <taxon>Oryzeae</taxon>
        <taxon>Oryzinae</taxon>
        <taxon>Oryza</taxon>
    </lineage>
</organism>
<dbReference type="Gramene" id="ORGLA06G0104100.1">
    <property type="protein sequence ID" value="ORGLA06G0104100.1"/>
    <property type="gene ID" value="ORGLA06G0104100"/>
</dbReference>
<reference evidence="2" key="1">
    <citation type="submission" date="2015-06" db="UniProtKB">
        <authorList>
            <consortium name="EnsemblPlants"/>
        </authorList>
    </citation>
    <scope>IDENTIFICATION</scope>
</reference>
<sequence length="109" mass="10636">MSTPGTARSRNGSRTLDAAATALGRTLGVGAAAAAPSFGRGSFGHVVGLPPPPRSRGRGRGSVAAAMTVPAFSIDGSIGGDFTSSIGPHASSQPWFDAAGGDPSSPGSW</sequence>